<gene>
    <name evidence="7" type="ORF">POF50_022185</name>
</gene>
<dbReference type="InterPro" id="IPR020806">
    <property type="entry name" value="PKS_PP-bd"/>
</dbReference>
<dbReference type="SUPFAM" id="SSF52777">
    <property type="entry name" value="CoA-dependent acyltransferases"/>
    <property type="match status" value="4"/>
</dbReference>
<dbReference type="PROSITE" id="PS50075">
    <property type="entry name" value="CARRIER"/>
    <property type="match status" value="2"/>
</dbReference>
<dbReference type="CDD" id="cd05930">
    <property type="entry name" value="A_NRPS"/>
    <property type="match status" value="1"/>
</dbReference>
<dbReference type="Pfam" id="PF00668">
    <property type="entry name" value="Condensation"/>
    <property type="match status" value="2"/>
</dbReference>
<dbReference type="InterPro" id="IPR001242">
    <property type="entry name" value="Condensation_dom"/>
</dbReference>
<dbReference type="PANTHER" id="PTHR45527:SF1">
    <property type="entry name" value="FATTY ACID SYNTHASE"/>
    <property type="match status" value="1"/>
</dbReference>
<dbReference type="Gene3D" id="3.30.559.10">
    <property type="entry name" value="Chloramphenicol acetyltransferase-like domain"/>
    <property type="match status" value="2"/>
</dbReference>
<evidence type="ECO:0000313" key="7">
    <source>
        <dbReference type="EMBL" id="MDI5972012.1"/>
    </source>
</evidence>
<dbReference type="EMBL" id="JABXJJ020000027">
    <property type="protein sequence ID" value="MDI5972012.1"/>
    <property type="molecule type" value="Genomic_DNA"/>
</dbReference>
<dbReference type="Pfam" id="PF00501">
    <property type="entry name" value="AMP-binding"/>
    <property type="match status" value="3"/>
</dbReference>
<dbReference type="Gene3D" id="3.40.50.1820">
    <property type="entry name" value="alpha/beta hydrolase"/>
    <property type="match status" value="1"/>
</dbReference>
<comment type="similarity">
    <text evidence="2">Belongs to the ATP-dependent AMP-binding enzyme family.</text>
</comment>
<dbReference type="Gene3D" id="3.40.50.12780">
    <property type="entry name" value="N-terminal domain of ligase-like"/>
    <property type="match status" value="1"/>
</dbReference>
<evidence type="ECO:0000259" key="6">
    <source>
        <dbReference type="PROSITE" id="PS50075"/>
    </source>
</evidence>
<dbReference type="PROSITE" id="PS00455">
    <property type="entry name" value="AMP_BINDING"/>
    <property type="match status" value="1"/>
</dbReference>
<dbReference type="FunFam" id="1.10.1200.10:FF:000005">
    <property type="entry name" value="Nonribosomal peptide synthetase 1"/>
    <property type="match status" value="1"/>
</dbReference>
<dbReference type="SUPFAM" id="SSF47336">
    <property type="entry name" value="ACP-like"/>
    <property type="match status" value="2"/>
</dbReference>
<dbReference type="GO" id="GO:0017000">
    <property type="term" value="P:antibiotic biosynthetic process"/>
    <property type="evidence" value="ECO:0007669"/>
    <property type="project" value="UniProtKB-ARBA"/>
</dbReference>
<organism evidence="7">
    <name type="scientific">Streptantibioticus silvisoli</name>
    <dbReference type="NCBI Taxonomy" id="2705255"/>
    <lineage>
        <taxon>Bacteria</taxon>
        <taxon>Bacillati</taxon>
        <taxon>Actinomycetota</taxon>
        <taxon>Actinomycetes</taxon>
        <taxon>Kitasatosporales</taxon>
        <taxon>Streptomycetaceae</taxon>
        <taxon>Streptantibioticus</taxon>
    </lineage>
</organism>
<dbReference type="FunFam" id="3.40.50.980:FF:000001">
    <property type="entry name" value="Non-ribosomal peptide synthetase"/>
    <property type="match status" value="1"/>
</dbReference>
<evidence type="ECO:0000256" key="4">
    <source>
        <dbReference type="ARBA" id="ARBA00022553"/>
    </source>
</evidence>
<protein>
    <submittedName>
        <fullName evidence="7">Amino acid adenylation domain-containing protein</fullName>
    </submittedName>
</protein>
<dbReference type="InterPro" id="IPR010071">
    <property type="entry name" value="AA_adenyl_dom"/>
</dbReference>
<dbReference type="CDD" id="cd19540">
    <property type="entry name" value="LCL_NRPS-like"/>
    <property type="match status" value="2"/>
</dbReference>
<comment type="cofactor">
    <cofactor evidence="1">
        <name>pantetheine 4'-phosphate</name>
        <dbReference type="ChEBI" id="CHEBI:47942"/>
    </cofactor>
</comment>
<dbReference type="SMART" id="SM00824">
    <property type="entry name" value="PKS_TE"/>
    <property type="match status" value="1"/>
</dbReference>
<evidence type="ECO:0000256" key="1">
    <source>
        <dbReference type="ARBA" id="ARBA00001957"/>
    </source>
</evidence>
<dbReference type="Gene3D" id="3.40.50.980">
    <property type="match status" value="2"/>
</dbReference>
<feature type="domain" description="Carrier" evidence="6">
    <location>
        <begin position="996"/>
        <end position="1071"/>
    </location>
</feature>
<dbReference type="InterPro" id="IPR025110">
    <property type="entry name" value="AMP-bd_C"/>
</dbReference>
<dbReference type="InterPro" id="IPR001031">
    <property type="entry name" value="Thioesterase"/>
</dbReference>
<dbReference type="SUPFAM" id="SSF56801">
    <property type="entry name" value="Acetyl-CoA synthetase-like"/>
    <property type="match status" value="2"/>
</dbReference>
<dbReference type="CDD" id="cd12117">
    <property type="entry name" value="A_NRPS_Srf_like"/>
    <property type="match status" value="1"/>
</dbReference>
<dbReference type="InterPro" id="IPR020802">
    <property type="entry name" value="TesA-like"/>
</dbReference>
<dbReference type="Pfam" id="PF00550">
    <property type="entry name" value="PP-binding"/>
    <property type="match status" value="2"/>
</dbReference>
<dbReference type="InterPro" id="IPR023213">
    <property type="entry name" value="CAT-like_dom_sf"/>
</dbReference>
<dbReference type="GO" id="GO:0044550">
    <property type="term" value="P:secondary metabolite biosynthetic process"/>
    <property type="evidence" value="ECO:0007669"/>
    <property type="project" value="TreeGrafter"/>
</dbReference>
<evidence type="ECO:0000256" key="2">
    <source>
        <dbReference type="ARBA" id="ARBA00006432"/>
    </source>
</evidence>
<comment type="caution">
    <text evidence="7">The sequence shown here is derived from an EMBL/GenBank/DDBJ whole genome shotgun (WGS) entry which is preliminary data.</text>
</comment>
<dbReference type="Gene3D" id="1.10.1200.10">
    <property type="entry name" value="ACP-like"/>
    <property type="match status" value="1"/>
</dbReference>
<dbReference type="Gene3D" id="3.30.300.30">
    <property type="match status" value="2"/>
</dbReference>
<dbReference type="InterPro" id="IPR000873">
    <property type="entry name" value="AMP-dep_synth/lig_dom"/>
</dbReference>
<dbReference type="GO" id="GO:0031177">
    <property type="term" value="F:phosphopantetheine binding"/>
    <property type="evidence" value="ECO:0007669"/>
    <property type="project" value="InterPro"/>
</dbReference>
<sequence>MPSTGQLPTVTDPIGPAGTVSAPSAVLDGGPAITPAPPVMDRVAAHVAAAPEAVALVHGDRRVTYGELALAVAFRAEALAADGAGPGRLVAVHRRRGVEAVVSLLAVLRTGAAYLPLDPAAPAARNAGILDHCRGEAGAPLPQGESDVVLAGPGVEAGAAYVIHTSGSTGTPNGVVVGQEALAHFTAGAAVRYGVGREDRVLQFAPLHFDASVEEIFVTLGAGGTLVLRDEEMLDVTGLLAGCAAHGITVLDLPTAYWHELAHAVGTGAAVLPDSLRTVIIGGEAALPERVERWTRAVGDRVRLLNTYGPTEATVVATVADLTRHQSGPIPIGLPLPGVRAAIVDGELLLLGGGLARGYLGRPELTALRFGDLDGERAYRTGDMVTVREDGQLGFTGRRDDEVKINGHRIDPASVESVLSAHPGVREAAVVVQEDPEGVKRLVAFAAVDGVTAAQLRDHARRALPPAAVPGVIGLVAGLPRTASGKIDRKLLRVTRARSQAAAAEAAGVPVPDFDGVALPQEERVPLSYAQRRLWFLGRLEGPSATYNAPVVLELDGVPDRAALRAALADVAGRHEVLRTVYPAVDSEPYQHVLDAPRIEVAVRECAPREVTALIARATAEVFDITCQLPLRVTLLTPGDGTSVLVLLLHHVATDGWSVAPLLRDLSAAYLARLAGTAPDFEQLPVQYADFTLWQQDLLGDAEDTESLSYRQLAYWRAALSGMPTAIDLPADRPRPAEPTAEGATITTTLDPATHAALVAVGQDRGASMLMVAQTALAAALAAAGAGTDIAIGTPVAGRSDEALDDMVGFFVNTLVLRTDVGGDATFGELVERARDADLAAYAHGDLPFDLLVEHLKPERSLAHNPFFQVMLTVQGGGGDDQGAPLGPLTGRFVSAGLDPAKFDLSASCVELRDAEGGPAGFEVWWSYAVDQFDAGTAQLLLDLYLRALRALALTPGARQADLELLTEAEEASLNERRVRLAAARESAGRPAVTRSGLSQREEILCGLFAEVIGHDRIGPDDDFFAAGGHSMMGVRLMNRIRTVLGVEARIRDLFLAPTPAGLARRIARQATADGRPALTRAERPERVPLSYAQRRLWFIDQLEGAGRSYNIPFVLRLERPMDPAVLADALADVAERHEVLRTVYPAVDGEPCQRVLAGARPRVEVVVTTPAGLGEAVDAAAGHVFLLAAEIPFRAWLIDAGDGAGQVLVLLVHHIAADGWSTEPLLADLDTAYRARTQGTAPDWRPLPVQYADFALWQQAALGSATDDSSPMARQLAYWKDRLASAPPVLELPAARTRPAEATHRGAVAPLAVDAATHRGLARIAQATGSTLFMVVQAALAATLTRHGAGTDLPLGTVVAGRDDEALDRLVGFFVNTVVLRTDTGGSPTFTELLGRVRESDLAAFAHQDLPFDRLVEHLNPQRSTAHHPLVQVMVQVHPADAAAGGDSPLAGSPVGVEIGLTKFDLTLSLRETRDASGAPAGLTGVLEYATDLYDAATARLLAARVAGTLDAVAADPDRRLDAIALMTPGEERLLGEYNDTATARAANPVVHEVFAARVRSHPDRIAISYRDETLTYGELDARANALAHRLLAAGVCRGGAVGVLMDRVPELMVSVLAVLKCGAAYVPLDPRLPGARVRMMMSDTGAPVLLTRDAHLDSPVVEHERAAGVAVLTAAAAGAPDAGAGAPAVRTDGEDLLYVMFTSGSTGRPKGVGVTHRNVVELVADRAWDIANHERMLVHSAIGFDASTYELWVPLLNGCRLVMAPGDGTDVAEIDRTVREGGVTAAYFTMGLFHIMADEGLETLKLLREVWTGGDVCAPAALRRVLEHCPDTAVVHSYGPTEATFASHVQRFGTGRGEFGGVFLGVPMDNTRVHVLDAGLRPVPSGVPGEMYLAGTHVARGYVGRAGLTSERFVADPFSADGGRMYRTGDLVLWQPDGELRFVGRADGQVKLNGFRIEPGEVEATLARHPAAGQVAVVVREDRPGDKRLVGYVVPRAGSTTSEAALRAAVAAELPKHLVPSAIVLVDAIPLTVNGKPDRSALPAPAVRSAADGRRPRNPREEVLCGLFAEVLGLDGVGIDDNFFALGGHSLLGVRLMSRMRTALGIERGVRDLFRAPTVAGLLGDDAEQGDPMGVLLPLSPRGAQRPLFCVHPGTGVGWPYAGLARHLGTDQPLYALQTRSLREPDYAPQSVEEMADEYLRRIREVQPWGPYALLGWSFGGTVAHSMAVKLAEQGERVELLAMMDVRPMPVQTVRVPLTEGEKRETLFDMVDDQDNAPFDVPAAIAELRRRDPVLAGFSDAEMRGVITATIDQAEILPLYAPVPVRTELLFFSARQPLDPGDGLAMEWAPFIDGPVVNHGIDSTHFKMAEEEPMAHIGRILSERLLALRANEREAAWKSGTDIPLSLSQ</sequence>
<dbReference type="GO" id="GO:0003824">
    <property type="term" value="F:catalytic activity"/>
    <property type="evidence" value="ECO:0007669"/>
    <property type="project" value="InterPro"/>
</dbReference>
<dbReference type="SUPFAM" id="SSF53474">
    <property type="entry name" value="alpha/beta-Hydrolases"/>
    <property type="match status" value="1"/>
</dbReference>
<keyword evidence="3" id="KW-0596">Phosphopantetheine</keyword>
<dbReference type="GO" id="GO:0005737">
    <property type="term" value="C:cytoplasm"/>
    <property type="evidence" value="ECO:0007669"/>
    <property type="project" value="TreeGrafter"/>
</dbReference>
<feature type="domain" description="Carrier" evidence="6">
    <location>
        <begin position="2057"/>
        <end position="2132"/>
    </location>
</feature>
<dbReference type="Pfam" id="PF13193">
    <property type="entry name" value="AMP-binding_C"/>
    <property type="match status" value="2"/>
</dbReference>
<dbReference type="Pfam" id="PF00975">
    <property type="entry name" value="Thioesterase"/>
    <property type="match status" value="1"/>
</dbReference>
<dbReference type="InterPro" id="IPR009081">
    <property type="entry name" value="PP-bd_ACP"/>
</dbReference>
<name>A0AA90KAE3_9ACTN</name>
<dbReference type="SMART" id="SM00823">
    <property type="entry name" value="PKS_PP"/>
    <property type="match status" value="2"/>
</dbReference>
<dbReference type="InterPro" id="IPR036736">
    <property type="entry name" value="ACP-like_sf"/>
</dbReference>
<proteinExistence type="inferred from homology"/>
<dbReference type="FunFam" id="2.30.38.10:FF:000001">
    <property type="entry name" value="Non-ribosomal peptide synthetase PvdI"/>
    <property type="match status" value="1"/>
</dbReference>
<dbReference type="RefSeq" id="WP_271314164.1">
    <property type="nucleotide sequence ID" value="NZ_JABXJJ020000027.1"/>
</dbReference>
<dbReference type="InterPro" id="IPR045851">
    <property type="entry name" value="AMP-bd_C_sf"/>
</dbReference>
<dbReference type="PANTHER" id="PTHR45527">
    <property type="entry name" value="NONRIBOSOMAL PEPTIDE SYNTHETASE"/>
    <property type="match status" value="1"/>
</dbReference>
<dbReference type="InterPro" id="IPR029058">
    <property type="entry name" value="AB_hydrolase_fold"/>
</dbReference>
<keyword evidence="4" id="KW-0597">Phosphoprotein</keyword>
<dbReference type="GO" id="GO:0043041">
    <property type="term" value="P:amino acid activation for nonribosomal peptide biosynthetic process"/>
    <property type="evidence" value="ECO:0007669"/>
    <property type="project" value="TreeGrafter"/>
</dbReference>
<dbReference type="GO" id="GO:0008610">
    <property type="term" value="P:lipid biosynthetic process"/>
    <property type="evidence" value="ECO:0007669"/>
    <property type="project" value="UniProtKB-ARBA"/>
</dbReference>
<feature type="region of interest" description="Disordered" evidence="5">
    <location>
        <begin position="1"/>
        <end position="21"/>
    </location>
</feature>
<evidence type="ECO:0000256" key="3">
    <source>
        <dbReference type="ARBA" id="ARBA00022450"/>
    </source>
</evidence>
<dbReference type="Gene3D" id="2.30.38.10">
    <property type="entry name" value="Luciferase, Domain 3"/>
    <property type="match status" value="1"/>
</dbReference>
<reference evidence="7" key="1">
    <citation type="submission" date="2023-05" db="EMBL/GenBank/DDBJ databases">
        <title>Streptantibioticus silvisoli sp. nov., acidotolerant actinomycetes 1 from pine litter.</title>
        <authorList>
            <person name="Swiecimska M."/>
            <person name="Golinska P."/>
            <person name="Sangal V."/>
            <person name="Wachnowicz B."/>
            <person name="Goodfellow M."/>
        </authorList>
    </citation>
    <scope>NUCLEOTIDE SEQUENCE</scope>
    <source>
        <strain evidence="7">SL13</strain>
    </source>
</reference>
<dbReference type="Gene3D" id="3.30.559.30">
    <property type="entry name" value="Nonribosomal peptide synthetase, condensation domain"/>
    <property type="match status" value="2"/>
</dbReference>
<dbReference type="FunFam" id="3.30.300.30:FF:000010">
    <property type="entry name" value="Enterobactin synthetase component F"/>
    <property type="match status" value="1"/>
</dbReference>
<accession>A0AA90KAE3</accession>
<dbReference type="InterPro" id="IPR020845">
    <property type="entry name" value="AMP-binding_CS"/>
</dbReference>
<evidence type="ECO:0000256" key="5">
    <source>
        <dbReference type="SAM" id="MobiDB-lite"/>
    </source>
</evidence>
<dbReference type="InterPro" id="IPR042099">
    <property type="entry name" value="ANL_N_sf"/>
</dbReference>
<dbReference type="NCBIfam" id="TIGR01733">
    <property type="entry name" value="AA-adenyl-dom"/>
    <property type="match status" value="1"/>
</dbReference>